<dbReference type="GO" id="GO:0003677">
    <property type="term" value="F:DNA binding"/>
    <property type="evidence" value="ECO:0007669"/>
    <property type="project" value="InterPro"/>
</dbReference>
<organism evidence="4 5">
    <name type="scientific">Edaphobacter dinghuensis</name>
    <dbReference type="NCBI Taxonomy" id="1560005"/>
    <lineage>
        <taxon>Bacteria</taxon>
        <taxon>Pseudomonadati</taxon>
        <taxon>Acidobacteriota</taxon>
        <taxon>Terriglobia</taxon>
        <taxon>Terriglobales</taxon>
        <taxon>Acidobacteriaceae</taxon>
        <taxon>Edaphobacter</taxon>
    </lineage>
</organism>
<sequence>MLRALKRNAGKAKLNPAEFWLHKFRATFATTHLQAGIDLRTVMTWMGQTNLESIIRYLKPARNQAMIEKVNVSFANHKAMRPRQLSVEPGRIGSVQKEKRQDNTKSMIAAPSLEIPAQVLLL</sequence>
<dbReference type="Proteomes" id="UP000647241">
    <property type="component" value="Unassembled WGS sequence"/>
</dbReference>
<dbReference type="AlphaFoldDB" id="A0A917HQB7"/>
<dbReference type="EMBL" id="BMGT01000004">
    <property type="protein sequence ID" value="GGG87319.1"/>
    <property type="molecule type" value="Genomic_DNA"/>
</dbReference>
<dbReference type="PROSITE" id="PS51898">
    <property type="entry name" value="TYR_RECOMBINASE"/>
    <property type="match status" value="1"/>
</dbReference>
<keyword evidence="1" id="KW-0233">DNA recombination</keyword>
<feature type="region of interest" description="Disordered" evidence="2">
    <location>
        <begin position="89"/>
        <end position="108"/>
    </location>
</feature>
<dbReference type="InterPro" id="IPR011010">
    <property type="entry name" value="DNA_brk_join_enz"/>
</dbReference>
<dbReference type="GO" id="GO:0006310">
    <property type="term" value="P:DNA recombination"/>
    <property type="evidence" value="ECO:0007669"/>
    <property type="project" value="UniProtKB-KW"/>
</dbReference>
<dbReference type="Gene3D" id="1.10.443.10">
    <property type="entry name" value="Intergrase catalytic core"/>
    <property type="match status" value="1"/>
</dbReference>
<keyword evidence="5" id="KW-1185">Reference proteome</keyword>
<feature type="domain" description="Tyr recombinase" evidence="3">
    <location>
        <begin position="1"/>
        <end position="71"/>
    </location>
</feature>
<proteinExistence type="predicted"/>
<evidence type="ECO:0000256" key="1">
    <source>
        <dbReference type="ARBA" id="ARBA00023172"/>
    </source>
</evidence>
<dbReference type="Pfam" id="PF00589">
    <property type="entry name" value="Phage_integrase"/>
    <property type="match status" value="1"/>
</dbReference>
<evidence type="ECO:0000256" key="2">
    <source>
        <dbReference type="SAM" id="MobiDB-lite"/>
    </source>
</evidence>
<reference evidence="4" key="2">
    <citation type="submission" date="2020-09" db="EMBL/GenBank/DDBJ databases">
        <authorList>
            <person name="Sun Q."/>
            <person name="Zhou Y."/>
        </authorList>
    </citation>
    <scope>NUCLEOTIDE SEQUENCE</scope>
    <source>
        <strain evidence="4">CGMCC 1.12997</strain>
    </source>
</reference>
<dbReference type="InterPro" id="IPR002104">
    <property type="entry name" value="Integrase_catalytic"/>
</dbReference>
<evidence type="ECO:0000259" key="3">
    <source>
        <dbReference type="PROSITE" id="PS51898"/>
    </source>
</evidence>
<dbReference type="SUPFAM" id="SSF56349">
    <property type="entry name" value="DNA breaking-rejoining enzymes"/>
    <property type="match status" value="1"/>
</dbReference>
<reference evidence="4" key="1">
    <citation type="journal article" date="2014" name="Int. J. Syst. Evol. Microbiol.">
        <title>Complete genome sequence of Corynebacterium casei LMG S-19264T (=DSM 44701T), isolated from a smear-ripened cheese.</title>
        <authorList>
            <consortium name="US DOE Joint Genome Institute (JGI-PGF)"/>
            <person name="Walter F."/>
            <person name="Albersmeier A."/>
            <person name="Kalinowski J."/>
            <person name="Ruckert C."/>
        </authorList>
    </citation>
    <scope>NUCLEOTIDE SEQUENCE</scope>
    <source>
        <strain evidence="4">CGMCC 1.12997</strain>
    </source>
</reference>
<dbReference type="InterPro" id="IPR013762">
    <property type="entry name" value="Integrase-like_cat_sf"/>
</dbReference>
<gene>
    <name evidence="4" type="ORF">GCM10011585_34230</name>
</gene>
<dbReference type="GO" id="GO:0015074">
    <property type="term" value="P:DNA integration"/>
    <property type="evidence" value="ECO:0007669"/>
    <property type="project" value="InterPro"/>
</dbReference>
<evidence type="ECO:0000313" key="4">
    <source>
        <dbReference type="EMBL" id="GGG87319.1"/>
    </source>
</evidence>
<accession>A0A917HQB7</accession>
<comment type="caution">
    <text evidence="4">The sequence shown here is derived from an EMBL/GenBank/DDBJ whole genome shotgun (WGS) entry which is preliminary data.</text>
</comment>
<protein>
    <recommendedName>
        <fullName evidence="3">Tyr recombinase domain-containing protein</fullName>
    </recommendedName>
</protein>
<name>A0A917HQB7_9BACT</name>
<evidence type="ECO:0000313" key="5">
    <source>
        <dbReference type="Proteomes" id="UP000647241"/>
    </source>
</evidence>